<organism evidence="2 3">
    <name type="scientific">Rhodococcus opacus (strain B4)</name>
    <dbReference type="NCBI Taxonomy" id="632772"/>
    <lineage>
        <taxon>Bacteria</taxon>
        <taxon>Bacillati</taxon>
        <taxon>Actinomycetota</taxon>
        <taxon>Actinomycetes</taxon>
        <taxon>Mycobacteriales</taxon>
        <taxon>Nocardiaceae</taxon>
        <taxon>Rhodococcus</taxon>
    </lineage>
</organism>
<reference evidence="2 3" key="1">
    <citation type="submission" date="2009-03" db="EMBL/GenBank/DDBJ databases">
        <title>Comparison of the complete genome sequences of Rhodococcus erythropolis PR4 and Rhodococcus opacus B4.</title>
        <authorList>
            <person name="Takarada H."/>
            <person name="Sekine M."/>
            <person name="Hosoyama A."/>
            <person name="Yamada R."/>
            <person name="Fujisawa T."/>
            <person name="Omata S."/>
            <person name="Shimizu A."/>
            <person name="Tsukatani N."/>
            <person name="Tanikawa S."/>
            <person name="Fujita N."/>
            <person name="Harayama S."/>
        </authorList>
    </citation>
    <scope>NUCLEOTIDE SEQUENCE [LARGE SCALE GENOMIC DNA]</scope>
    <source>
        <strain evidence="2 3">B4</strain>
        <plasmid evidence="2 3">pROB01</plasmid>
    </source>
</reference>
<evidence type="ECO:0000313" key="3">
    <source>
        <dbReference type="Proteomes" id="UP000002212"/>
    </source>
</evidence>
<accession>C1BCA9</accession>
<dbReference type="PATRIC" id="fig|632772.20.peg.8219"/>
<geneLocation type="plasmid" evidence="2 3">
    <name>pROB01</name>
</geneLocation>
<evidence type="ECO:0000256" key="1">
    <source>
        <dbReference type="SAM" id="MobiDB-lite"/>
    </source>
</evidence>
<dbReference type="KEGG" id="rop:ROP_pROB01-04650"/>
<feature type="region of interest" description="Disordered" evidence="1">
    <location>
        <begin position="1"/>
        <end position="40"/>
    </location>
</feature>
<dbReference type="EMBL" id="AP011116">
    <property type="protein sequence ID" value="BAH55964.1"/>
    <property type="molecule type" value="Genomic_DNA"/>
</dbReference>
<sequence length="276" mass="29779">MTATVDEARLLAGRPPTGRDAARIRFPARPSPGTWPATGQSRDAVWDRLTRAPFVVDNAHTQKIRLRGLTFLLDWLEAQPGGTWQERWLASGADSAGAGWRKIPARWLQEHGLVAEWRLEALTSALLVAISADLVRPALGWLVAKATGPGSLVRHLAQTRDPDGFARLRILCDADPHVSSIANSHTLYRAAEIIAAKGGLLADVTVGDVLELLDVELDTLASVSGDAAVFYRLLRTAGVVGPDSPSTLREVRGESPRVLRRLGYLVPASARTGVSR</sequence>
<name>C1BCA9_RHOOB</name>
<proteinExistence type="predicted"/>
<dbReference type="AlphaFoldDB" id="C1BCA9"/>
<keyword evidence="2" id="KW-0614">Plasmid</keyword>
<dbReference type="HOGENOM" id="CLU_1007883_0_0_11"/>
<gene>
    <name evidence="2" type="ordered locus">ROP_pROB01-04650</name>
</gene>
<protein>
    <submittedName>
        <fullName evidence="2">Putative integrase/recombinase</fullName>
    </submittedName>
</protein>
<dbReference type="Proteomes" id="UP000002212">
    <property type="component" value="Plasmid pROB01"/>
</dbReference>
<evidence type="ECO:0000313" key="2">
    <source>
        <dbReference type="EMBL" id="BAH55964.1"/>
    </source>
</evidence>